<evidence type="ECO:0000256" key="3">
    <source>
        <dbReference type="ARBA" id="ARBA00022989"/>
    </source>
</evidence>
<dbReference type="InterPro" id="IPR056552">
    <property type="entry name" value="Ribonucl_Kappa"/>
</dbReference>
<accession>M5GF99</accession>
<feature type="transmembrane region" description="Helical" evidence="5">
    <location>
        <begin position="12"/>
        <end position="35"/>
    </location>
</feature>
<evidence type="ECO:0000256" key="4">
    <source>
        <dbReference type="ARBA" id="ARBA00023136"/>
    </source>
</evidence>
<keyword evidence="4 5" id="KW-0472">Membrane</keyword>
<evidence type="ECO:0000256" key="5">
    <source>
        <dbReference type="SAM" id="Phobius"/>
    </source>
</evidence>
<dbReference type="GO" id="GO:0016020">
    <property type="term" value="C:membrane"/>
    <property type="evidence" value="ECO:0007669"/>
    <property type="project" value="UniProtKB-SubCell"/>
</dbReference>
<keyword evidence="7" id="KW-1185">Reference proteome</keyword>
<dbReference type="GeneID" id="63684585"/>
<gene>
    <name evidence="6" type="ORF">DACRYDRAFT_112861</name>
</gene>
<dbReference type="OMA" id="LNAWSCV"/>
<evidence type="ECO:0000256" key="2">
    <source>
        <dbReference type="ARBA" id="ARBA00022692"/>
    </source>
</evidence>
<name>M5GF99_DACPD</name>
<keyword evidence="2 5" id="KW-0812">Transmembrane</keyword>
<dbReference type="STRING" id="1858805.M5GF99"/>
<organism evidence="6 7">
    <name type="scientific">Dacryopinax primogenitus (strain DJM 731)</name>
    <name type="common">Brown rot fungus</name>
    <dbReference type="NCBI Taxonomy" id="1858805"/>
    <lineage>
        <taxon>Eukaryota</taxon>
        <taxon>Fungi</taxon>
        <taxon>Dikarya</taxon>
        <taxon>Basidiomycota</taxon>
        <taxon>Agaricomycotina</taxon>
        <taxon>Dacrymycetes</taxon>
        <taxon>Dacrymycetales</taxon>
        <taxon>Dacrymycetaceae</taxon>
        <taxon>Dacryopinax</taxon>
    </lineage>
</organism>
<dbReference type="OrthoDB" id="67317at2759"/>
<dbReference type="Proteomes" id="UP000030653">
    <property type="component" value="Unassembled WGS sequence"/>
</dbReference>
<dbReference type="HOGENOM" id="CLU_115063_2_0_1"/>
<proteinExistence type="predicted"/>
<evidence type="ECO:0000313" key="7">
    <source>
        <dbReference type="Proteomes" id="UP000030653"/>
    </source>
</evidence>
<dbReference type="Pfam" id="PF23489">
    <property type="entry name" value="V-ATPase_su_f"/>
    <property type="match status" value="1"/>
</dbReference>
<sequence>MSFLTQPMFSIPSAGMCTVVSLFGTIVLAVFAFMFDNNYEAVMGSKKDPEDGHAVARTLYISALVYACLVVFCGCQTGLGARRSRGAISI</sequence>
<keyword evidence="3 5" id="KW-1133">Transmembrane helix</keyword>
<protein>
    <submittedName>
        <fullName evidence="6">Uncharacterized protein</fullName>
    </submittedName>
</protein>
<comment type="subcellular location">
    <subcellularLocation>
        <location evidence="1">Membrane</location>
    </subcellularLocation>
</comment>
<reference evidence="6 7" key="1">
    <citation type="journal article" date="2012" name="Science">
        <title>The Paleozoic origin of enzymatic lignin decomposition reconstructed from 31 fungal genomes.</title>
        <authorList>
            <person name="Floudas D."/>
            <person name="Binder M."/>
            <person name="Riley R."/>
            <person name="Barry K."/>
            <person name="Blanchette R.A."/>
            <person name="Henrissat B."/>
            <person name="Martinez A.T."/>
            <person name="Otillar R."/>
            <person name="Spatafora J.W."/>
            <person name="Yadav J.S."/>
            <person name="Aerts A."/>
            <person name="Benoit I."/>
            <person name="Boyd A."/>
            <person name="Carlson A."/>
            <person name="Copeland A."/>
            <person name="Coutinho P.M."/>
            <person name="de Vries R.P."/>
            <person name="Ferreira P."/>
            <person name="Findley K."/>
            <person name="Foster B."/>
            <person name="Gaskell J."/>
            <person name="Glotzer D."/>
            <person name="Gorecki P."/>
            <person name="Heitman J."/>
            <person name="Hesse C."/>
            <person name="Hori C."/>
            <person name="Igarashi K."/>
            <person name="Jurgens J.A."/>
            <person name="Kallen N."/>
            <person name="Kersten P."/>
            <person name="Kohler A."/>
            <person name="Kuees U."/>
            <person name="Kumar T.K.A."/>
            <person name="Kuo A."/>
            <person name="LaButti K."/>
            <person name="Larrondo L.F."/>
            <person name="Lindquist E."/>
            <person name="Ling A."/>
            <person name="Lombard V."/>
            <person name="Lucas S."/>
            <person name="Lundell T."/>
            <person name="Martin R."/>
            <person name="McLaughlin D.J."/>
            <person name="Morgenstern I."/>
            <person name="Morin E."/>
            <person name="Murat C."/>
            <person name="Nagy L.G."/>
            <person name="Nolan M."/>
            <person name="Ohm R.A."/>
            <person name="Patyshakuliyeva A."/>
            <person name="Rokas A."/>
            <person name="Ruiz-Duenas F.J."/>
            <person name="Sabat G."/>
            <person name="Salamov A."/>
            <person name="Samejima M."/>
            <person name="Schmutz J."/>
            <person name="Slot J.C."/>
            <person name="St John F."/>
            <person name="Stenlid J."/>
            <person name="Sun H."/>
            <person name="Sun S."/>
            <person name="Syed K."/>
            <person name="Tsang A."/>
            <person name="Wiebenga A."/>
            <person name="Young D."/>
            <person name="Pisabarro A."/>
            <person name="Eastwood D.C."/>
            <person name="Martin F."/>
            <person name="Cullen D."/>
            <person name="Grigoriev I.V."/>
            <person name="Hibbett D.S."/>
        </authorList>
    </citation>
    <scope>NUCLEOTIDE SEQUENCE [LARGE SCALE GENOMIC DNA]</scope>
    <source>
        <strain evidence="6 7">DJM-731 SS1</strain>
    </source>
</reference>
<evidence type="ECO:0000256" key="1">
    <source>
        <dbReference type="ARBA" id="ARBA00004370"/>
    </source>
</evidence>
<dbReference type="RefSeq" id="XP_040632976.1">
    <property type="nucleotide sequence ID" value="XM_040769523.1"/>
</dbReference>
<dbReference type="EMBL" id="JH795855">
    <property type="protein sequence ID" value="EJU06082.1"/>
    <property type="molecule type" value="Genomic_DNA"/>
</dbReference>
<dbReference type="AlphaFoldDB" id="M5GF99"/>
<feature type="transmembrane region" description="Helical" evidence="5">
    <location>
        <begin position="55"/>
        <end position="75"/>
    </location>
</feature>
<evidence type="ECO:0000313" key="6">
    <source>
        <dbReference type="EMBL" id="EJU06082.1"/>
    </source>
</evidence>